<name>A0A2P5DWW3_PARAD</name>
<reference evidence="3" key="1">
    <citation type="submission" date="2016-06" db="EMBL/GenBank/DDBJ databases">
        <title>Parallel loss of symbiosis genes in relatives of nitrogen-fixing non-legume Parasponia.</title>
        <authorList>
            <person name="Van Velzen R."/>
            <person name="Holmer R."/>
            <person name="Bu F."/>
            <person name="Rutten L."/>
            <person name="Van Zeijl A."/>
            <person name="Liu W."/>
            <person name="Santuari L."/>
            <person name="Cao Q."/>
            <person name="Sharma T."/>
            <person name="Shen D."/>
            <person name="Roswanjaya Y."/>
            <person name="Wardhani T."/>
            <person name="Kalhor M.S."/>
            <person name="Jansen J."/>
            <person name="Van den Hoogen J."/>
            <person name="Gungor B."/>
            <person name="Hartog M."/>
            <person name="Hontelez J."/>
            <person name="Verver J."/>
            <person name="Yang W.-C."/>
            <person name="Schijlen E."/>
            <person name="Repin R."/>
            <person name="Schilthuizen M."/>
            <person name="Schranz E."/>
            <person name="Heidstra R."/>
            <person name="Miyata K."/>
            <person name="Fedorova E."/>
            <person name="Kohlen W."/>
            <person name="Bisseling T."/>
            <person name="Smit S."/>
            <person name="Geurts R."/>
        </authorList>
    </citation>
    <scope>NUCLEOTIDE SEQUENCE [LARGE SCALE GENOMIC DNA]</scope>
    <source>
        <strain evidence="3">cv. WU1-14</strain>
    </source>
</reference>
<feature type="region of interest" description="Disordered" evidence="1">
    <location>
        <begin position="42"/>
        <end position="85"/>
    </location>
</feature>
<gene>
    <name evidence="2" type="ORF">PanWU01x14_025420</name>
</gene>
<dbReference type="EMBL" id="JXTB01000012">
    <property type="protein sequence ID" value="PON77786.1"/>
    <property type="molecule type" value="Genomic_DNA"/>
</dbReference>
<evidence type="ECO:0000256" key="1">
    <source>
        <dbReference type="SAM" id="MobiDB-lite"/>
    </source>
</evidence>
<sequence>MEALRLAILEKIVTQPFSNLVNLVVATKKAKIFLDDRSTIRDHARNNGNRRKINKKNQGEWQEQNSQKRGSSNKSGSSGKGWYGP</sequence>
<keyword evidence="3" id="KW-1185">Reference proteome</keyword>
<proteinExistence type="predicted"/>
<evidence type="ECO:0000313" key="3">
    <source>
        <dbReference type="Proteomes" id="UP000237105"/>
    </source>
</evidence>
<dbReference type="Proteomes" id="UP000237105">
    <property type="component" value="Unassembled WGS sequence"/>
</dbReference>
<protein>
    <submittedName>
        <fullName evidence="2">Uncharacterized protein</fullName>
    </submittedName>
</protein>
<evidence type="ECO:0000313" key="2">
    <source>
        <dbReference type="EMBL" id="PON77786.1"/>
    </source>
</evidence>
<organism evidence="2 3">
    <name type="scientific">Parasponia andersonii</name>
    <name type="common">Sponia andersonii</name>
    <dbReference type="NCBI Taxonomy" id="3476"/>
    <lineage>
        <taxon>Eukaryota</taxon>
        <taxon>Viridiplantae</taxon>
        <taxon>Streptophyta</taxon>
        <taxon>Embryophyta</taxon>
        <taxon>Tracheophyta</taxon>
        <taxon>Spermatophyta</taxon>
        <taxon>Magnoliopsida</taxon>
        <taxon>eudicotyledons</taxon>
        <taxon>Gunneridae</taxon>
        <taxon>Pentapetalae</taxon>
        <taxon>rosids</taxon>
        <taxon>fabids</taxon>
        <taxon>Rosales</taxon>
        <taxon>Cannabaceae</taxon>
        <taxon>Parasponia</taxon>
    </lineage>
</organism>
<comment type="caution">
    <text evidence="2">The sequence shown here is derived from an EMBL/GenBank/DDBJ whole genome shotgun (WGS) entry which is preliminary data.</text>
</comment>
<dbReference type="AlphaFoldDB" id="A0A2P5DWW3"/>
<accession>A0A2P5DWW3</accession>
<feature type="compositionally biased region" description="Low complexity" evidence="1">
    <location>
        <begin position="64"/>
        <end position="77"/>
    </location>
</feature>